<protein>
    <submittedName>
        <fullName evidence="1">Uncharacterized protein</fullName>
    </submittedName>
</protein>
<organism evidence="1 2">
    <name type="scientific">Trifolium subterraneum</name>
    <name type="common">Subterranean clover</name>
    <dbReference type="NCBI Taxonomy" id="3900"/>
    <lineage>
        <taxon>Eukaryota</taxon>
        <taxon>Viridiplantae</taxon>
        <taxon>Streptophyta</taxon>
        <taxon>Embryophyta</taxon>
        <taxon>Tracheophyta</taxon>
        <taxon>Spermatophyta</taxon>
        <taxon>Magnoliopsida</taxon>
        <taxon>eudicotyledons</taxon>
        <taxon>Gunneridae</taxon>
        <taxon>Pentapetalae</taxon>
        <taxon>rosids</taxon>
        <taxon>fabids</taxon>
        <taxon>Fabales</taxon>
        <taxon>Fabaceae</taxon>
        <taxon>Papilionoideae</taxon>
        <taxon>50 kb inversion clade</taxon>
        <taxon>NPAAA clade</taxon>
        <taxon>Hologalegina</taxon>
        <taxon>IRL clade</taxon>
        <taxon>Trifolieae</taxon>
        <taxon>Trifolium</taxon>
    </lineage>
</organism>
<dbReference type="Proteomes" id="UP000242715">
    <property type="component" value="Unassembled WGS sequence"/>
</dbReference>
<proteinExistence type="predicted"/>
<sequence length="123" mass="13825">MSFVHKIVLSGVRSYRACRAGIFLGCKKLSWNENSPIMEHGVMIDEATRRVRYNYSPQEFTSGAYRFKHHLAGTSKDVKSCDVAGTKVGVDSNGKRKSVWEIARKDRFIRGVNTLTQTKINGA</sequence>
<keyword evidence="2" id="KW-1185">Reference proteome</keyword>
<name>A0A2Z6N8V5_TRISU</name>
<dbReference type="AlphaFoldDB" id="A0A2Z6N8V5"/>
<evidence type="ECO:0000313" key="2">
    <source>
        <dbReference type="Proteomes" id="UP000242715"/>
    </source>
</evidence>
<dbReference type="OrthoDB" id="1421625at2759"/>
<evidence type="ECO:0000313" key="1">
    <source>
        <dbReference type="EMBL" id="GAU41228.1"/>
    </source>
</evidence>
<reference evidence="2" key="1">
    <citation type="journal article" date="2017" name="Front. Plant Sci.">
        <title>Climate Clever Clovers: New Paradigm to Reduce the Environmental Footprint of Ruminants by Breeding Low Methanogenic Forages Utilizing Haplotype Variation.</title>
        <authorList>
            <person name="Kaur P."/>
            <person name="Appels R."/>
            <person name="Bayer P.E."/>
            <person name="Keeble-Gagnere G."/>
            <person name="Wang J."/>
            <person name="Hirakawa H."/>
            <person name="Shirasawa K."/>
            <person name="Vercoe P."/>
            <person name="Stefanova K."/>
            <person name="Durmic Z."/>
            <person name="Nichols P."/>
            <person name="Revell C."/>
            <person name="Isobe S.N."/>
            <person name="Edwards D."/>
            <person name="Erskine W."/>
        </authorList>
    </citation>
    <scope>NUCLEOTIDE SEQUENCE [LARGE SCALE GENOMIC DNA]</scope>
    <source>
        <strain evidence="2">cv. Daliak</strain>
    </source>
</reference>
<accession>A0A2Z6N8V5</accession>
<gene>
    <name evidence="1" type="ORF">TSUD_280280</name>
</gene>
<dbReference type="EMBL" id="DF973853">
    <property type="protein sequence ID" value="GAU41228.1"/>
    <property type="molecule type" value="Genomic_DNA"/>
</dbReference>